<evidence type="ECO:0000313" key="3">
    <source>
        <dbReference type="Proteomes" id="UP000229315"/>
    </source>
</evidence>
<evidence type="ECO:0000313" key="2">
    <source>
        <dbReference type="EMBL" id="PIR85154.1"/>
    </source>
</evidence>
<feature type="compositionally biased region" description="Polar residues" evidence="1">
    <location>
        <begin position="109"/>
        <end position="120"/>
    </location>
</feature>
<comment type="caution">
    <text evidence="2">The sequence shown here is derived from an EMBL/GenBank/DDBJ whole genome shotgun (WGS) entry which is preliminary data.</text>
</comment>
<organism evidence="2 3">
    <name type="scientific">Candidatus Kaiserbacteria bacterium CG10_big_fil_rev_8_21_14_0_10_45_20</name>
    <dbReference type="NCBI Taxonomy" id="1974607"/>
    <lineage>
        <taxon>Bacteria</taxon>
        <taxon>Candidatus Kaiseribacteriota</taxon>
    </lineage>
</organism>
<dbReference type="Proteomes" id="UP000229315">
    <property type="component" value="Unassembled WGS sequence"/>
</dbReference>
<evidence type="ECO:0000256" key="1">
    <source>
        <dbReference type="SAM" id="MobiDB-lite"/>
    </source>
</evidence>
<gene>
    <name evidence="2" type="ORF">COU15_01970</name>
</gene>
<proteinExistence type="predicted"/>
<feature type="region of interest" description="Disordered" evidence="1">
    <location>
        <begin position="109"/>
        <end position="128"/>
    </location>
</feature>
<dbReference type="AlphaFoldDB" id="A0A2H0UFF6"/>
<dbReference type="EMBL" id="PFBH01000014">
    <property type="protein sequence ID" value="PIR85154.1"/>
    <property type="molecule type" value="Genomic_DNA"/>
</dbReference>
<protein>
    <submittedName>
        <fullName evidence="2">Uncharacterized protein</fullName>
    </submittedName>
</protein>
<reference evidence="3" key="1">
    <citation type="submission" date="2017-09" db="EMBL/GenBank/DDBJ databases">
        <title>Depth-based differentiation of microbial function through sediment-hosted aquifers and enrichment of novel symbionts in the deep terrestrial subsurface.</title>
        <authorList>
            <person name="Probst A.J."/>
            <person name="Ladd B."/>
            <person name="Jarett J.K."/>
            <person name="Geller-Mcgrath D.E."/>
            <person name="Sieber C.M.K."/>
            <person name="Emerson J.B."/>
            <person name="Anantharaman K."/>
            <person name="Thomas B.C."/>
            <person name="Malmstrom R."/>
            <person name="Stieglmeier M."/>
            <person name="Klingl A."/>
            <person name="Woyke T."/>
            <person name="Ryan C.M."/>
            <person name="Banfield J.F."/>
        </authorList>
    </citation>
    <scope>NUCLEOTIDE SEQUENCE [LARGE SCALE GENOMIC DNA]</scope>
</reference>
<sequence length="362" mass="41348">MDSSKTIEGAPESMERPLDLKEFRKIIFATKPGQSSSRSFVVLKKKKGRLVPRECIIRYARDTNGTFLISITHQNESLQNLTYTEFLKTLEEAFRVRKDQLQFQENVKATSSSGAESQHTGHTRACSKTIKTQGSERELVVRPPQSVRQYEIVTPQRLSDVSEKVARKERLRNAQAHRIRQARIAKENAQELKLINEAGALPKNSPLKNEGEKLHNYITQLVENLKNTDAPSHENTGFFLSQITRISHLKTAEPAPEGGHYLVPTIAIHIERNPTRDIQDSIPLEDYRSILKDIMSQLKNSKIFLDTPQFRKGHTTLKMSLYWNEKKSARKGRGLSREILVNEKYFISPEGTGNEIVNYNLL</sequence>
<name>A0A2H0UFF6_9BACT</name>
<accession>A0A2H0UFF6</accession>